<dbReference type="GO" id="GO:0055085">
    <property type="term" value="P:transmembrane transport"/>
    <property type="evidence" value="ECO:0007669"/>
    <property type="project" value="UniProtKB-UniRule"/>
</dbReference>
<dbReference type="GO" id="GO:0005886">
    <property type="term" value="C:plasma membrane"/>
    <property type="evidence" value="ECO:0007669"/>
    <property type="project" value="UniProtKB-SubCell"/>
</dbReference>
<keyword evidence="6" id="KW-0813">Transport</keyword>
<evidence type="ECO:0000313" key="9">
    <source>
        <dbReference type="Proteomes" id="UP000254777"/>
    </source>
</evidence>
<evidence type="ECO:0000256" key="3">
    <source>
        <dbReference type="ARBA" id="ARBA00022692"/>
    </source>
</evidence>
<comment type="similarity">
    <text evidence="6">Belongs to the ABC-4 integral membrane protein family.</text>
</comment>
<evidence type="ECO:0000256" key="5">
    <source>
        <dbReference type="ARBA" id="ARBA00023136"/>
    </source>
</evidence>
<sequence length="632" mass="71421">MNLYRRLSLEGIRKNKSVYVPYILAFSFLVMSFSTLVSLAVMEGLAKEYGMQHVQTLLGLGAIVLFVFSTQFLYYCDGFLMDKRSDEYGLYGVLGLDKSQIIKVVCLDSLLVYAMGMVLGICFSVLFYKLEISLLLKTIHVQAETGFLPTMIPIVITFLVFTGIEVLILFRRIYKIKRLGNLELIKAKRMHKKSSLKIGVSALLSVCLIGAGYYLALKTKNPLESLQIFFIATLLVVLGTFVGFGAVTEVVIGFLKKKKNFYYKPQNFTSLSGIVHRIRQNANGLASITIMSCAAIVLLGSAFSIYWSGDKILRGIFPRDIVYSIEHKIYSKAEIEEIKSQINAGLSKGSYKKKDDEKIEYKMEMTQIEGSNVKFVKTFNSASTALVVIQTSDKNLKSDEVIAYSKHDVANELNIDGNIYKVVDKRKEFANEKAINQMSILGSLVLEVKDLKNFKLGDASLVEFEMFNVDGDPSLAMKDVRSNLKYDIQITGYTDAKSEFLAIFGALMFVGTFLGFVFIVGTALIIYYKQLQEGYESKHNFNIMRRVGMTEEEIKKSIKSQVWMVFLLPPSVAFIHIFVAFFLINDLFLIIGITNTVDKATSFGIIFILYLWIYFVVYKMTSKAYYKIISEK</sequence>
<dbReference type="PIRSF" id="PIRSF018968">
    <property type="entry name" value="ABC_permease_BceB"/>
    <property type="match status" value="1"/>
</dbReference>
<feature type="transmembrane region" description="Helical" evidence="6">
    <location>
        <begin position="20"/>
        <end position="42"/>
    </location>
</feature>
<dbReference type="Pfam" id="PF02687">
    <property type="entry name" value="FtsX"/>
    <property type="match status" value="1"/>
</dbReference>
<name>A0A379DBV2_9FIRM</name>
<feature type="transmembrane region" description="Helical" evidence="6">
    <location>
        <begin position="500"/>
        <end position="528"/>
    </location>
</feature>
<organism evidence="8 9">
    <name type="scientific">Peptoniphilus indolicus</name>
    <dbReference type="NCBI Taxonomy" id="33030"/>
    <lineage>
        <taxon>Bacteria</taxon>
        <taxon>Bacillati</taxon>
        <taxon>Bacillota</taxon>
        <taxon>Tissierellia</taxon>
        <taxon>Tissierellales</taxon>
        <taxon>Peptoniphilaceae</taxon>
        <taxon>Peptoniphilus</taxon>
    </lineage>
</organism>
<dbReference type="RefSeq" id="WP_004819794.1">
    <property type="nucleotide sequence ID" value="NZ_UGTH01000001.1"/>
</dbReference>
<dbReference type="AlphaFoldDB" id="A0A379DBV2"/>
<keyword evidence="3 6" id="KW-0812">Transmembrane</keyword>
<keyword evidence="2 6" id="KW-1003">Cell membrane</keyword>
<feature type="transmembrane region" description="Helical" evidence="6">
    <location>
        <begin position="285"/>
        <end position="307"/>
    </location>
</feature>
<feature type="transmembrane region" description="Helical" evidence="6">
    <location>
        <begin position="54"/>
        <end position="75"/>
    </location>
</feature>
<evidence type="ECO:0000256" key="4">
    <source>
        <dbReference type="ARBA" id="ARBA00022989"/>
    </source>
</evidence>
<reference evidence="8 9" key="1">
    <citation type="submission" date="2018-06" db="EMBL/GenBank/DDBJ databases">
        <authorList>
            <consortium name="Pathogen Informatics"/>
            <person name="Doyle S."/>
        </authorList>
    </citation>
    <scope>NUCLEOTIDE SEQUENCE [LARGE SCALE GENOMIC DNA]</scope>
    <source>
        <strain evidence="8 9">NCTC11088</strain>
    </source>
</reference>
<dbReference type="EMBL" id="UGTH01000001">
    <property type="protein sequence ID" value="SUB75488.1"/>
    <property type="molecule type" value="Genomic_DNA"/>
</dbReference>
<evidence type="ECO:0000259" key="7">
    <source>
        <dbReference type="Pfam" id="PF02687"/>
    </source>
</evidence>
<feature type="transmembrane region" description="Helical" evidence="6">
    <location>
        <begin position="600"/>
        <end position="618"/>
    </location>
</feature>
<accession>A0A379DBV2</accession>
<feature type="transmembrane region" description="Helical" evidence="6">
    <location>
        <begin position="195"/>
        <end position="216"/>
    </location>
</feature>
<comment type="subcellular location">
    <subcellularLocation>
        <location evidence="1 6">Cell membrane</location>
        <topology evidence="1 6">Multi-pass membrane protein</topology>
    </subcellularLocation>
</comment>
<dbReference type="InterPro" id="IPR003838">
    <property type="entry name" value="ABC3_permease_C"/>
</dbReference>
<evidence type="ECO:0000313" key="8">
    <source>
        <dbReference type="EMBL" id="SUB75488.1"/>
    </source>
</evidence>
<dbReference type="PANTHER" id="PTHR46795">
    <property type="entry name" value="ABC TRANSPORTER PERMEASE-RELATED-RELATED"/>
    <property type="match status" value="1"/>
</dbReference>
<keyword evidence="4 6" id="KW-1133">Transmembrane helix</keyword>
<feature type="transmembrane region" description="Helical" evidence="6">
    <location>
        <begin position="228"/>
        <end position="255"/>
    </location>
</feature>
<evidence type="ECO:0000256" key="1">
    <source>
        <dbReference type="ARBA" id="ARBA00004651"/>
    </source>
</evidence>
<feature type="domain" description="ABC3 transporter permease C-terminal" evidence="7">
    <location>
        <begin position="63"/>
        <end position="179"/>
    </location>
</feature>
<evidence type="ECO:0000256" key="2">
    <source>
        <dbReference type="ARBA" id="ARBA00022475"/>
    </source>
</evidence>
<feature type="transmembrane region" description="Helical" evidence="6">
    <location>
        <begin position="150"/>
        <end position="174"/>
    </location>
</feature>
<dbReference type="Proteomes" id="UP000254777">
    <property type="component" value="Unassembled WGS sequence"/>
</dbReference>
<protein>
    <submittedName>
        <fullName evidence="8">FtsX-like permease family</fullName>
    </submittedName>
</protein>
<feature type="transmembrane region" description="Helical" evidence="6">
    <location>
        <begin position="110"/>
        <end position="130"/>
    </location>
</feature>
<gene>
    <name evidence="8" type="ORF">NCTC11088_01285</name>
</gene>
<dbReference type="InterPro" id="IPR052536">
    <property type="entry name" value="ABC-4_Integral_Memb_Prot"/>
</dbReference>
<proteinExistence type="inferred from homology"/>
<keyword evidence="5 6" id="KW-0472">Membrane</keyword>
<dbReference type="PANTHER" id="PTHR46795:SF3">
    <property type="entry name" value="ABC TRANSPORTER PERMEASE"/>
    <property type="match status" value="1"/>
</dbReference>
<dbReference type="InterPro" id="IPR027022">
    <property type="entry name" value="ABC_permease_BceB-typ"/>
</dbReference>
<evidence type="ECO:0000256" key="6">
    <source>
        <dbReference type="PIRNR" id="PIRNR018968"/>
    </source>
</evidence>
<feature type="transmembrane region" description="Helical" evidence="6">
    <location>
        <begin position="565"/>
        <end position="594"/>
    </location>
</feature>